<proteinExistence type="predicted"/>
<accession>E6QV62</accession>
<evidence type="ECO:0000313" key="1">
    <source>
        <dbReference type="EMBL" id="CBI11135.1"/>
    </source>
</evidence>
<sequence length="352" mass="38038">MSSLRGTKLVLALLFLIGVVALLVWGFMASKSEQITERQGTETPNQAAAMNSLPTVTVSPEAQAQSGILVKPLAATSYQTEVTAYGTVMEMQPLIDFRTRYAAALSAAQTARAAAMASKAEYERSSSLYANNQNVSLKAMQVAQAAFITDQAKTGSATLNANDIQASARQQFGERLMHWIFSPGSRQFQSLLTRQKVLLRITMPLSENLVAPATLHLTAYNHQRVPATLLSASPQSDPVLQGRSFFYCADTSFAAGTRIVAYLPVSNQFMHGTFIPSGAIVWFGGQPWAYVRLDKDHFARRAVPQQSPSAGGFFVSDVFKPGEAVVVNGAQLLLSEEFSAQIKTGEESGDDD</sequence>
<dbReference type="Gene3D" id="2.40.420.20">
    <property type="match status" value="1"/>
</dbReference>
<protein>
    <submittedName>
        <fullName evidence="1">Putative Metal ion efflux membrane fusion protein family</fullName>
    </submittedName>
</protein>
<dbReference type="AlphaFoldDB" id="E6QV62"/>
<gene>
    <name evidence="1" type="ORF">CARN7_1947</name>
</gene>
<name>E6QV62_9ZZZZ</name>
<dbReference type="EMBL" id="CABR01000124">
    <property type="protein sequence ID" value="CBI11135.1"/>
    <property type="molecule type" value="Genomic_DNA"/>
</dbReference>
<organism evidence="1">
    <name type="scientific">mine drainage metagenome</name>
    <dbReference type="NCBI Taxonomy" id="410659"/>
    <lineage>
        <taxon>unclassified sequences</taxon>
        <taxon>metagenomes</taxon>
        <taxon>ecological metagenomes</taxon>
    </lineage>
</organism>
<reference evidence="1" key="1">
    <citation type="submission" date="2009-10" db="EMBL/GenBank/DDBJ databases">
        <title>Diversity of trophic interactions inside an arsenic-rich microbial ecosystem.</title>
        <authorList>
            <person name="Bertin P.N."/>
            <person name="Heinrich-Salmeron A."/>
            <person name="Pelletier E."/>
            <person name="Goulhen-Chollet F."/>
            <person name="Arsene-Ploetze F."/>
            <person name="Gallien S."/>
            <person name="Calteau A."/>
            <person name="Vallenet D."/>
            <person name="Casiot C."/>
            <person name="Chane-Woon-Ming B."/>
            <person name="Giloteaux L."/>
            <person name="Barakat M."/>
            <person name="Bonnefoy V."/>
            <person name="Bruneel O."/>
            <person name="Chandler M."/>
            <person name="Cleiss J."/>
            <person name="Duran R."/>
            <person name="Elbaz-Poulichet F."/>
            <person name="Fonknechten N."/>
            <person name="Lauga B."/>
            <person name="Mornico D."/>
            <person name="Ortet P."/>
            <person name="Schaeffer C."/>
            <person name="Siguier P."/>
            <person name="Alexander Thil Smith A."/>
            <person name="Van Dorsselaer A."/>
            <person name="Weissenbach J."/>
            <person name="Medigue C."/>
            <person name="Le Paslier D."/>
        </authorList>
    </citation>
    <scope>NUCLEOTIDE SEQUENCE</scope>
</reference>
<comment type="caution">
    <text evidence="1">The sequence shown here is derived from an EMBL/GenBank/DDBJ whole genome shotgun (WGS) entry which is preliminary data.</text>
</comment>